<keyword evidence="2" id="KW-1185">Reference proteome</keyword>
<dbReference type="OrthoDB" id="10182945at2759"/>
<name>A0A813YH54_9BILA</name>
<dbReference type="EMBL" id="CAJNOC010001694">
    <property type="protein sequence ID" value="CAF0884396.1"/>
    <property type="molecule type" value="Genomic_DNA"/>
</dbReference>
<organism evidence="1 2">
    <name type="scientific">Brachionus calyciflorus</name>
    <dbReference type="NCBI Taxonomy" id="104777"/>
    <lineage>
        <taxon>Eukaryota</taxon>
        <taxon>Metazoa</taxon>
        <taxon>Spiralia</taxon>
        <taxon>Gnathifera</taxon>
        <taxon>Rotifera</taxon>
        <taxon>Eurotatoria</taxon>
        <taxon>Monogononta</taxon>
        <taxon>Pseudotrocha</taxon>
        <taxon>Ploima</taxon>
        <taxon>Brachionidae</taxon>
        <taxon>Brachionus</taxon>
    </lineage>
</organism>
<evidence type="ECO:0000313" key="1">
    <source>
        <dbReference type="EMBL" id="CAF0884396.1"/>
    </source>
</evidence>
<reference evidence="1" key="1">
    <citation type="submission" date="2021-02" db="EMBL/GenBank/DDBJ databases">
        <authorList>
            <person name="Nowell W R."/>
        </authorList>
    </citation>
    <scope>NUCLEOTIDE SEQUENCE</scope>
    <source>
        <strain evidence="1">Ploen Becks lab</strain>
    </source>
</reference>
<sequence length="84" mass="9683">MPKHEINKIELELVYTQTLELEKESYQFIRPSDDAIKAVSDVLQKADGKIMCTICKANGIDKFLQNEKGLIIHKSRVHNNKKKD</sequence>
<accession>A0A813YH54</accession>
<dbReference type="Proteomes" id="UP000663879">
    <property type="component" value="Unassembled WGS sequence"/>
</dbReference>
<gene>
    <name evidence="1" type="ORF">OXX778_LOCUS10584</name>
</gene>
<dbReference type="AlphaFoldDB" id="A0A813YH54"/>
<protein>
    <submittedName>
        <fullName evidence="1">Uncharacterized protein</fullName>
    </submittedName>
</protein>
<proteinExistence type="predicted"/>
<evidence type="ECO:0000313" key="2">
    <source>
        <dbReference type="Proteomes" id="UP000663879"/>
    </source>
</evidence>
<comment type="caution">
    <text evidence="1">The sequence shown here is derived from an EMBL/GenBank/DDBJ whole genome shotgun (WGS) entry which is preliminary data.</text>
</comment>